<dbReference type="Gene3D" id="3.30.160.60">
    <property type="entry name" value="Classic Zinc Finger"/>
    <property type="match status" value="1"/>
</dbReference>
<keyword evidence="3" id="KW-0677">Repeat</keyword>
<gene>
    <name evidence="10" type="ORF">MNOR_LOCUS5898</name>
</gene>
<dbReference type="PANTHER" id="PTHR24388">
    <property type="entry name" value="ZINC FINGER PROTEIN"/>
    <property type="match status" value="1"/>
</dbReference>
<protein>
    <recommendedName>
        <fullName evidence="9">C2H2-type domain-containing protein</fullName>
    </recommendedName>
</protein>
<feature type="domain" description="C2H2-type" evidence="9">
    <location>
        <begin position="261"/>
        <end position="288"/>
    </location>
</feature>
<dbReference type="EMBL" id="CAXKWB010002338">
    <property type="protein sequence ID" value="CAL4066651.1"/>
    <property type="molecule type" value="Genomic_DNA"/>
</dbReference>
<dbReference type="AlphaFoldDB" id="A0AAV2Q027"/>
<dbReference type="Pfam" id="PF00096">
    <property type="entry name" value="zf-C2H2"/>
    <property type="match status" value="2"/>
</dbReference>
<dbReference type="SMART" id="SM00355">
    <property type="entry name" value="ZnF_C2H2"/>
    <property type="match status" value="3"/>
</dbReference>
<evidence type="ECO:0000313" key="11">
    <source>
        <dbReference type="Proteomes" id="UP001497623"/>
    </source>
</evidence>
<comment type="subcellular location">
    <subcellularLocation>
        <location evidence="1">Nucleus</location>
    </subcellularLocation>
</comment>
<dbReference type="SUPFAM" id="SSF57667">
    <property type="entry name" value="beta-beta-alpha zinc fingers"/>
    <property type="match status" value="1"/>
</dbReference>
<comment type="caution">
    <text evidence="10">The sequence shown here is derived from an EMBL/GenBank/DDBJ whole genome shotgun (WGS) entry which is preliminary data.</text>
</comment>
<dbReference type="InterPro" id="IPR036236">
    <property type="entry name" value="Znf_C2H2_sf"/>
</dbReference>
<dbReference type="PROSITE" id="PS50157">
    <property type="entry name" value="ZINC_FINGER_C2H2_2"/>
    <property type="match status" value="3"/>
</dbReference>
<dbReference type="PROSITE" id="PS00028">
    <property type="entry name" value="ZINC_FINGER_C2H2_1"/>
    <property type="match status" value="3"/>
</dbReference>
<evidence type="ECO:0000256" key="8">
    <source>
        <dbReference type="PROSITE-ProRule" id="PRU00042"/>
    </source>
</evidence>
<dbReference type="Proteomes" id="UP001497623">
    <property type="component" value="Unassembled WGS sequence"/>
</dbReference>
<evidence type="ECO:0000259" key="9">
    <source>
        <dbReference type="PROSITE" id="PS50157"/>
    </source>
</evidence>
<name>A0AAV2Q027_MEGNR</name>
<keyword evidence="6" id="KW-0539">Nucleus</keyword>
<dbReference type="GO" id="GO:0008270">
    <property type="term" value="F:zinc ion binding"/>
    <property type="evidence" value="ECO:0007669"/>
    <property type="project" value="UniProtKB-KW"/>
</dbReference>
<keyword evidence="2" id="KW-0479">Metal-binding</keyword>
<keyword evidence="5" id="KW-0862">Zinc</keyword>
<dbReference type="FunFam" id="3.30.160.60:FF:000100">
    <property type="entry name" value="Zinc finger 45-like"/>
    <property type="match status" value="1"/>
</dbReference>
<feature type="domain" description="C2H2-type" evidence="9">
    <location>
        <begin position="180"/>
        <end position="208"/>
    </location>
</feature>
<reference evidence="10 11" key="1">
    <citation type="submission" date="2024-05" db="EMBL/GenBank/DDBJ databases">
        <authorList>
            <person name="Wallberg A."/>
        </authorList>
    </citation>
    <scope>NUCLEOTIDE SEQUENCE [LARGE SCALE GENOMIC DNA]</scope>
</reference>
<accession>A0AAV2Q027</accession>
<keyword evidence="4 8" id="KW-0863">Zinc-finger</keyword>
<dbReference type="InterPro" id="IPR050527">
    <property type="entry name" value="Snail/Krueppel_Znf"/>
</dbReference>
<evidence type="ECO:0000256" key="6">
    <source>
        <dbReference type="ARBA" id="ARBA00023242"/>
    </source>
</evidence>
<evidence type="ECO:0000313" key="10">
    <source>
        <dbReference type="EMBL" id="CAL4066651.1"/>
    </source>
</evidence>
<sequence length="299" mass="34400">MDKDHSNKVNTGENKIDEMAVSINNKHANDDSVFDSLIAFPKKRKRDTNELNRNTTDEENLNFSDTEISNAVCNNYSDDVTTDEFEDQDDYSLRESPKKRLIINEKTCSHMTKTADLCTLDYSDENDLPDLPITSNKVVEYVFTSVNSPQYNTNYSNFESQINIPELSNVDRTENKIEDSSCPECSACFKNPWNYQRHIKRSHKGCKDCSQAKICAYRSSNTHPELITTTKPFECSECQYVCTSKGNFKRHMLNHSIEKQLECNICGYRCTGGGQLHRHMFVHKGGGKHFDFWPLSNMY</sequence>
<evidence type="ECO:0000256" key="4">
    <source>
        <dbReference type="ARBA" id="ARBA00022771"/>
    </source>
</evidence>
<evidence type="ECO:0000256" key="1">
    <source>
        <dbReference type="ARBA" id="ARBA00004123"/>
    </source>
</evidence>
<dbReference type="InterPro" id="IPR013087">
    <property type="entry name" value="Znf_C2H2_type"/>
</dbReference>
<dbReference type="GO" id="GO:0005634">
    <property type="term" value="C:nucleus"/>
    <property type="evidence" value="ECO:0007669"/>
    <property type="project" value="UniProtKB-SubCell"/>
</dbReference>
<dbReference type="GO" id="GO:0000978">
    <property type="term" value="F:RNA polymerase II cis-regulatory region sequence-specific DNA binding"/>
    <property type="evidence" value="ECO:0007669"/>
    <property type="project" value="TreeGrafter"/>
</dbReference>
<proteinExistence type="inferred from homology"/>
<evidence type="ECO:0000256" key="5">
    <source>
        <dbReference type="ARBA" id="ARBA00022833"/>
    </source>
</evidence>
<keyword evidence="11" id="KW-1185">Reference proteome</keyword>
<evidence type="ECO:0000256" key="7">
    <source>
        <dbReference type="ARBA" id="ARBA00037948"/>
    </source>
</evidence>
<organism evidence="10 11">
    <name type="scientific">Meganyctiphanes norvegica</name>
    <name type="common">Northern krill</name>
    <name type="synonym">Thysanopoda norvegica</name>
    <dbReference type="NCBI Taxonomy" id="48144"/>
    <lineage>
        <taxon>Eukaryota</taxon>
        <taxon>Metazoa</taxon>
        <taxon>Ecdysozoa</taxon>
        <taxon>Arthropoda</taxon>
        <taxon>Crustacea</taxon>
        <taxon>Multicrustacea</taxon>
        <taxon>Malacostraca</taxon>
        <taxon>Eumalacostraca</taxon>
        <taxon>Eucarida</taxon>
        <taxon>Euphausiacea</taxon>
        <taxon>Euphausiidae</taxon>
        <taxon>Meganyctiphanes</taxon>
    </lineage>
</organism>
<evidence type="ECO:0000256" key="3">
    <source>
        <dbReference type="ARBA" id="ARBA00022737"/>
    </source>
</evidence>
<dbReference type="GO" id="GO:0000981">
    <property type="term" value="F:DNA-binding transcription factor activity, RNA polymerase II-specific"/>
    <property type="evidence" value="ECO:0007669"/>
    <property type="project" value="TreeGrafter"/>
</dbReference>
<feature type="domain" description="C2H2-type" evidence="9">
    <location>
        <begin position="233"/>
        <end position="260"/>
    </location>
</feature>
<evidence type="ECO:0000256" key="2">
    <source>
        <dbReference type="ARBA" id="ARBA00022723"/>
    </source>
</evidence>
<comment type="similarity">
    <text evidence="7">Belongs to the snail C2H2-type zinc-finger protein family.</text>
</comment>
<dbReference type="PANTHER" id="PTHR24388:SF54">
    <property type="entry name" value="PROTEIN ESCARGOT"/>
    <property type="match status" value="1"/>
</dbReference>